<feature type="region of interest" description="Disordered" evidence="5">
    <location>
        <begin position="1263"/>
        <end position="1304"/>
    </location>
</feature>
<feature type="compositionally biased region" description="Polar residues" evidence="5">
    <location>
        <begin position="847"/>
        <end position="874"/>
    </location>
</feature>
<gene>
    <name evidence="7" type="ORF">RAG0_03522</name>
</gene>
<feature type="compositionally biased region" description="Low complexity" evidence="5">
    <location>
        <begin position="1466"/>
        <end position="1501"/>
    </location>
</feature>
<evidence type="ECO:0000256" key="2">
    <source>
        <dbReference type="ARBA" id="ARBA00022490"/>
    </source>
</evidence>
<keyword evidence="8" id="KW-1185">Reference proteome</keyword>
<evidence type="ECO:0000256" key="4">
    <source>
        <dbReference type="SAM" id="Coils"/>
    </source>
</evidence>
<dbReference type="OrthoDB" id="5409589at2759"/>
<comment type="subcellular location">
    <subcellularLocation>
        <location evidence="1">Cytoplasm</location>
        <location evidence="1">Cytoskeleton</location>
    </subcellularLocation>
</comment>
<dbReference type="InterPro" id="IPR036534">
    <property type="entry name" value="GAR_dom_sf"/>
</dbReference>
<evidence type="ECO:0000313" key="8">
    <source>
        <dbReference type="Proteomes" id="UP000178912"/>
    </source>
</evidence>
<feature type="compositionally biased region" description="Low complexity" evidence="5">
    <location>
        <begin position="1178"/>
        <end position="1206"/>
    </location>
</feature>
<dbReference type="InterPro" id="IPR003108">
    <property type="entry name" value="GAR_dom"/>
</dbReference>
<feature type="compositionally biased region" description="Basic and acidic residues" evidence="5">
    <location>
        <begin position="1626"/>
        <end position="1652"/>
    </location>
</feature>
<accession>A0A1E1K4T6</accession>
<evidence type="ECO:0000256" key="3">
    <source>
        <dbReference type="ARBA" id="ARBA00023212"/>
    </source>
</evidence>
<evidence type="ECO:0000256" key="1">
    <source>
        <dbReference type="ARBA" id="ARBA00004245"/>
    </source>
</evidence>
<feature type="compositionally biased region" description="Pro residues" evidence="5">
    <location>
        <begin position="1"/>
        <end position="10"/>
    </location>
</feature>
<evidence type="ECO:0000259" key="6">
    <source>
        <dbReference type="PROSITE" id="PS51460"/>
    </source>
</evidence>
<dbReference type="SUPFAM" id="SSF143575">
    <property type="entry name" value="GAS2 domain-like"/>
    <property type="match status" value="1"/>
</dbReference>
<feature type="region of interest" description="Disordered" evidence="5">
    <location>
        <begin position="1569"/>
        <end position="1662"/>
    </location>
</feature>
<feature type="compositionally biased region" description="Basic and acidic residues" evidence="5">
    <location>
        <begin position="712"/>
        <end position="725"/>
    </location>
</feature>
<feature type="region of interest" description="Disordered" evidence="5">
    <location>
        <begin position="1379"/>
        <end position="1523"/>
    </location>
</feature>
<feature type="region of interest" description="Disordered" evidence="5">
    <location>
        <begin position="1002"/>
        <end position="1047"/>
    </location>
</feature>
<evidence type="ECO:0000313" key="7">
    <source>
        <dbReference type="EMBL" id="CZS93053.1"/>
    </source>
</evidence>
<feature type="region of interest" description="Disordered" evidence="5">
    <location>
        <begin position="935"/>
        <end position="978"/>
    </location>
</feature>
<organism evidence="7 8">
    <name type="scientific">Rhynchosporium agropyri</name>
    <dbReference type="NCBI Taxonomy" id="914238"/>
    <lineage>
        <taxon>Eukaryota</taxon>
        <taxon>Fungi</taxon>
        <taxon>Dikarya</taxon>
        <taxon>Ascomycota</taxon>
        <taxon>Pezizomycotina</taxon>
        <taxon>Leotiomycetes</taxon>
        <taxon>Helotiales</taxon>
        <taxon>Ploettnerulaceae</taxon>
        <taxon>Rhynchosporium</taxon>
    </lineage>
</organism>
<keyword evidence="2" id="KW-0963">Cytoplasm</keyword>
<keyword evidence="4" id="KW-0175">Coiled coil</keyword>
<protein>
    <recommendedName>
        <fullName evidence="6">GAR domain-containing protein</fullName>
    </recommendedName>
</protein>
<feature type="compositionally biased region" description="Basic and acidic residues" evidence="5">
    <location>
        <begin position="1569"/>
        <end position="1582"/>
    </location>
</feature>
<feature type="compositionally biased region" description="Polar residues" evidence="5">
    <location>
        <begin position="682"/>
        <end position="691"/>
    </location>
</feature>
<dbReference type="GO" id="GO:0005856">
    <property type="term" value="C:cytoskeleton"/>
    <property type="evidence" value="ECO:0007669"/>
    <property type="project" value="UniProtKB-SubCell"/>
</dbReference>
<proteinExistence type="predicted"/>
<feature type="compositionally biased region" description="Polar residues" evidence="5">
    <location>
        <begin position="1391"/>
        <end position="1409"/>
    </location>
</feature>
<dbReference type="Pfam" id="PF02187">
    <property type="entry name" value="GAS2"/>
    <property type="match status" value="1"/>
</dbReference>
<feature type="region of interest" description="Disordered" evidence="5">
    <location>
        <begin position="706"/>
        <end position="725"/>
    </location>
</feature>
<name>A0A1E1K4T6_9HELO</name>
<feature type="compositionally biased region" description="Polar residues" evidence="5">
    <location>
        <begin position="1263"/>
        <end position="1272"/>
    </location>
</feature>
<dbReference type="Proteomes" id="UP000178912">
    <property type="component" value="Unassembled WGS sequence"/>
</dbReference>
<dbReference type="GO" id="GO:0008017">
    <property type="term" value="F:microtubule binding"/>
    <property type="evidence" value="ECO:0007669"/>
    <property type="project" value="InterPro"/>
</dbReference>
<feature type="domain" description="GAR" evidence="6">
    <location>
        <begin position="1301"/>
        <end position="1377"/>
    </location>
</feature>
<keyword evidence="3" id="KW-0206">Cytoskeleton</keyword>
<sequence>MDKLPLPPLLSPNLPRFAPPRGHTRTPSRSPTRANLADDILSDLSPATTLEAFTNPSGKLKSSIEAATPSERAFGLRATLASKKIQEWVDELSAWPWPVEGGSLGFEIPSAKRRKLSDDRGRRNSNSYQQEPIYVGSLRESEVESYENRIDDITADMEDLNVEEIKRQVLDTHFSPRSRPSSSASNAPPMPTLFASYTRMDDFTAVITATVLHALPNLSRLNHLMDVWNIRLSVLRKVPPLMIALEDAEIAIRSGWNAIETADNTSNAAFPSRDAHLSRETFEIMRDVLQGKVTTLGQKLDYMLDTLEGREDTLPDTWLDRMETIENDYGSWVVYGDRKVREGEWAKMAQARKEEDDVRKLKDAEAVETARRKAEEEARWQAQLDTEKEEVARVKAGRDAQEAARLKAEAVAMARQKEEDDRIEAIRLEVLKKYEKLKAARLLAIHQAEAEAVRFKAEDEDAKQATTQKLIQEAQDMEDARLLSVQQAENARIQAEQEAIELDRQNAFMKAKDAEDAILLAEQEVELAKIQVEKAAKEPAYENASEATQLEFARLLTEEQAAPDAIIRAKQPQTPQYQAPRTSRADTNDSIAIIVTEAKKAAREVASKDAGNFEPSMHTSQWKMEAEPARGLALDLASQAEHHTDETSPEASDPESAISSQQQVSLARRLSKQEHCVPDLSQVDNQTSNSDLPLDTEDARPNHQIEVAESSRQADRHTEIETKTRQDISIPEPSTMKPTLIGMTVDERSLDCDRCEEIRQSKPSSHLPYPSTMGTALSSGAHRTQSYVESLFTANFNDSVKPQINSYAPFDGQHESSEPAIRTTEVEIRRGTNVTDLASPYHLDDSFPQTPTSSTVSSAAKVLTSPTSEDSSPPRSKVLPPKQGLTIVVQVPSDGQDDHVFQPIKKRSFVKEAISQSLHDPNAFFSANQESDKAWTPIHTPEHSDPEQLLDGYQSDGGSTEARASGLLRYPGSEPSPVIHEAQPAEYFASPTKSLQSFVEANDGMPSESVPVTPKPMKSRSLADATPTRSPVPNSKRHSRESTSSILSPVAEELMTLPIPLGGDSTCDPCEVAVRDLELLQNESEQPTELPVLSRRISMSRMDSQIRRISTPRRASISSDTSTVVHDRISESPPSTVVSPISEGATELSIEQSPSAGRIGHRSNKPFDNSPPNPPPAGVAKKPSLFLPATPSFSSTTLSSPAAETAPPTPLDAPIFSNVDVSTIPIITSPKKVSTDEQMQQQISSLLESIPARIHLTTSCDTLSTPFTSQTLRPKKTRRSTPSYRSSSSMSNYSTSSRAPTPSFTLAPVFGKTYSSRPRPQSSNPEIKLYHLSRSTGEAPIKLFVRLVGEHGERVMVRVGGGWADLGEYLKEYASHHGRRSAAGSDKKDQVQIQDLPSRNVSSSSTATLRGSGRLTPDPYSRPHSVERDRQGSNLIVRKTRRSIGDSSTSTPAISDSLAPQRPDILSRTPSTPLPSTSSIYHNGTLTTTPGSNTSTTTSTSDQNRDRSNRSASRLSWTPDDLSGGSAYTNSITNFSASLPLGLAGPKSRNVVISERDQEWVESMKEKVRLASAEKEKRDRDTSLSFAGKGRESAGRESTGGRESSMGFGGKGKESSGRESSLGFGGKRESGGRSSLGRRESRSSFGEMEKVGGTKRLFRKGL</sequence>
<feature type="region of interest" description="Disordered" evidence="5">
    <location>
        <begin position="759"/>
        <end position="780"/>
    </location>
</feature>
<dbReference type="PROSITE" id="PS51460">
    <property type="entry name" value="GAR"/>
    <property type="match status" value="1"/>
</dbReference>
<feature type="compositionally biased region" description="Polar residues" evidence="5">
    <location>
        <begin position="1445"/>
        <end position="1454"/>
    </location>
</feature>
<feature type="region of interest" description="Disordered" evidence="5">
    <location>
        <begin position="1"/>
        <end position="34"/>
    </location>
</feature>
<feature type="compositionally biased region" description="Low complexity" evidence="5">
    <location>
        <begin position="1280"/>
        <end position="1298"/>
    </location>
</feature>
<feature type="region of interest" description="Disordered" evidence="5">
    <location>
        <begin position="1102"/>
        <end position="1215"/>
    </location>
</feature>
<feature type="coiled-coil region" evidence="4">
    <location>
        <begin position="445"/>
        <end position="538"/>
    </location>
</feature>
<dbReference type="EMBL" id="FJUX01000014">
    <property type="protein sequence ID" value="CZS93053.1"/>
    <property type="molecule type" value="Genomic_DNA"/>
</dbReference>
<feature type="region of interest" description="Disordered" evidence="5">
    <location>
        <begin position="839"/>
        <end position="881"/>
    </location>
</feature>
<reference evidence="8" key="1">
    <citation type="submission" date="2016-03" db="EMBL/GenBank/DDBJ databases">
        <authorList>
            <person name="Guldener U."/>
        </authorList>
    </citation>
    <scope>NUCLEOTIDE SEQUENCE [LARGE SCALE GENOMIC DNA]</scope>
    <source>
        <strain evidence="8">04CH-RAC-A.6.1</strain>
    </source>
</reference>
<evidence type="ECO:0000256" key="5">
    <source>
        <dbReference type="SAM" id="MobiDB-lite"/>
    </source>
</evidence>
<feature type="region of interest" description="Disordered" evidence="5">
    <location>
        <begin position="606"/>
        <end position="700"/>
    </location>
</feature>
<dbReference type="Gene3D" id="3.30.920.20">
    <property type="entry name" value="Gas2-like domain"/>
    <property type="match status" value="1"/>
</dbReference>